<feature type="signal peptide" evidence="1">
    <location>
        <begin position="1"/>
        <end position="20"/>
    </location>
</feature>
<reference evidence="2 3" key="1">
    <citation type="journal article" date="2016" name="J. Microbiol.">
        <title>Dankookia rubra gen. nov., sp. nov., an alphaproteobacterium isolated from sediment of a shallow stream.</title>
        <authorList>
            <person name="Kim W.H."/>
            <person name="Kim D.H."/>
            <person name="Kang K."/>
            <person name="Ahn T.Y."/>
        </authorList>
    </citation>
    <scope>NUCLEOTIDE SEQUENCE [LARGE SCALE GENOMIC DNA]</scope>
    <source>
        <strain evidence="2 3">JCM30602</strain>
    </source>
</reference>
<accession>A0A4R5QCS6</accession>
<dbReference type="Proteomes" id="UP000295096">
    <property type="component" value="Unassembled WGS sequence"/>
</dbReference>
<dbReference type="NCBIfam" id="TIGR02122">
    <property type="entry name" value="TRAP_TAXI"/>
    <property type="match status" value="1"/>
</dbReference>
<dbReference type="PANTHER" id="PTHR42941">
    <property type="entry name" value="SLL1037 PROTEIN"/>
    <property type="match status" value="1"/>
</dbReference>
<dbReference type="InterPro" id="IPR011852">
    <property type="entry name" value="TRAP_TAXI"/>
</dbReference>
<organism evidence="2 3">
    <name type="scientific">Dankookia rubra</name>
    <dbReference type="NCBI Taxonomy" id="1442381"/>
    <lineage>
        <taxon>Bacteria</taxon>
        <taxon>Pseudomonadati</taxon>
        <taxon>Pseudomonadota</taxon>
        <taxon>Alphaproteobacteria</taxon>
        <taxon>Acetobacterales</taxon>
        <taxon>Roseomonadaceae</taxon>
        <taxon>Dankookia</taxon>
    </lineage>
</organism>
<dbReference type="PROSITE" id="PS51257">
    <property type="entry name" value="PROKAR_LIPOPROTEIN"/>
    <property type="match status" value="1"/>
</dbReference>
<feature type="chain" id="PRO_5020573561" evidence="1">
    <location>
        <begin position="21"/>
        <end position="310"/>
    </location>
</feature>
<dbReference type="EMBL" id="SMSJ01000028">
    <property type="protein sequence ID" value="TDH60960.1"/>
    <property type="molecule type" value="Genomic_DNA"/>
</dbReference>
<dbReference type="SUPFAM" id="SSF53850">
    <property type="entry name" value="Periplasmic binding protein-like II"/>
    <property type="match status" value="1"/>
</dbReference>
<dbReference type="Pfam" id="PF16868">
    <property type="entry name" value="NMT1_3"/>
    <property type="match status" value="1"/>
</dbReference>
<dbReference type="OrthoDB" id="8477520at2"/>
<sequence length="310" mass="32014">MRRRSLLSLLALAASCPARAQAPLALLTAGPGSAFLPYGEGLATFLGRQGIPVTVRRTTGSLQNLSMVEDDPDALGTAFLGSAWDALQGTPAAGGRRHSEVRALFPMYETSFQAAALRVSGITEFAHLAGRRVGCGPARGPAEVFFRAAAQAAGFTAEVVSGDPAVQAEALAAGHIDAFWQGAVVPIPSLLLALGRADAVVFGLPAPLVTTVTARLPYLSPTSLPPGTYPGQVATIESFGAWNFIVANAALPEARAHDLTHRVLSARDPASEIHPSAAATRAANAGANRVLPFHPGAARFYREAGIALAI</sequence>
<gene>
    <name evidence="2" type="ORF">E2C06_19080</name>
</gene>
<evidence type="ECO:0000313" key="3">
    <source>
        <dbReference type="Proteomes" id="UP000295096"/>
    </source>
</evidence>
<evidence type="ECO:0000256" key="1">
    <source>
        <dbReference type="SAM" id="SignalP"/>
    </source>
</evidence>
<dbReference type="RefSeq" id="WP_133290206.1">
    <property type="nucleotide sequence ID" value="NZ_SMSJ01000028.1"/>
</dbReference>
<dbReference type="AlphaFoldDB" id="A0A4R5QCS6"/>
<comment type="caution">
    <text evidence="2">The sequence shown here is derived from an EMBL/GenBank/DDBJ whole genome shotgun (WGS) entry which is preliminary data.</text>
</comment>
<keyword evidence="3" id="KW-1185">Reference proteome</keyword>
<dbReference type="PANTHER" id="PTHR42941:SF1">
    <property type="entry name" value="SLL1037 PROTEIN"/>
    <property type="match status" value="1"/>
</dbReference>
<name>A0A4R5QCS6_9PROT</name>
<evidence type="ECO:0000313" key="2">
    <source>
        <dbReference type="EMBL" id="TDH60960.1"/>
    </source>
</evidence>
<keyword evidence="1" id="KW-0732">Signal</keyword>
<dbReference type="Gene3D" id="3.40.190.10">
    <property type="entry name" value="Periplasmic binding protein-like II"/>
    <property type="match status" value="2"/>
</dbReference>
<protein>
    <submittedName>
        <fullName evidence="2">TAXI family TRAP transporter solute-binding subunit</fullName>
    </submittedName>
</protein>
<proteinExistence type="predicted"/>